<proteinExistence type="predicted"/>
<keyword evidence="2" id="KW-1185">Reference proteome</keyword>
<evidence type="ECO:0000313" key="2">
    <source>
        <dbReference type="Proteomes" id="UP000258309"/>
    </source>
</evidence>
<dbReference type="Proteomes" id="UP000258309">
    <property type="component" value="Unassembled WGS sequence"/>
</dbReference>
<sequence length="213" mass="24051">MSTPLKQRIFQAKQWLIENPDESLYVAAKIFKVNRSTLASAKRRGTLFSTNSKPHGGQNRILTAAQGQAVHAYIKSLLENSQLPTKEIIFSAICHVRKQANQPSPTIKLQPKIIKMCLKEVEILVPIEITELYSLSPENQRSITIIEAICADKRALIPLVLIIQGKYHMASWYGKDQLNGSELVELTDHGYTTDYIGLRFLQHFITYTKASLT</sequence>
<reference evidence="1 2" key="1">
    <citation type="submission" date="2018-05" db="EMBL/GenBank/DDBJ databases">
        <title>Draft genome sequence of Scytalidium lignicola DSM 105466, a ubiquitous saprotrophic fungus.</title>
        <authorList>
            <person name="Buettner E."/>
            <person name="Gebauer A.M."/>
            <person name="Hofrichter M."/>
            <person name="Liers C."/>
            <person name="Kellner H."/>
        </authorList>
    </citation>
    <scope>NUCLEOTIDE SEQUENCE [LARGE SCALE GENOMIC DNA]</scope>
    <source>
        <strain evidence="1 2">DSM 105466</strain>
    </source>
</reference>
<dbReference type="OrthoDB" id="3440363at2759"/>
<feature type="non-terminal residue" evidence="1">
    <location>
        <position position="1"/>
    </location>
</feature>
<protein>
    <submittedName>
        <fullName evidence="1">Uncharacterized protein</fullName>
    </submittedName>
</protein>
<dbReference type="EMBL" id="NCSJ02000198">
    <property type="protein sequence ID" value="RFU27617.1"/>
    <property type="molecule type" value="Genomic_DNA"/>
</dbReference>
<comment type="caution">
    <text evidence="1">The sequence shown here is derived from an EMBL/GenBank/DDBJ whole genome shotgun (WGS) entry which is preliminary data.</text>
</comment>
<organism evidence="1 2">
    <name type="scientific">Scytalidium lignicola</name>
    <name type="common">Hyphomycete</name>
    <dbReference type="NCBI Taxonomy" id="5539"/>
    <lineage>
        <taxon>Eukaryota</taxon>
        <taxon>Fungi</taxon>
        <taxon>Dikarya</taxon>
        <taxon>Ascomycota</taxon>
        <taxon>Pezizomycotina</taxon>
        <taxon>Leotiomycetes</taxon>
        <taxon>Leotiomycetes incertae sedis</taxon>
        <taxon>Scytalidium</taxon>
    </lineage>
</organism>
<gene>
    <name evidence="1" type="ORF">B7463_g8744</name>
</gene>
<dbReference type="AlphaFoldDB" id="A0A3E2H2U9"/>
<evidence type="ECO:0000313" key="1">
    <source>
        <dbReference type="EMBL" id="RFU27617.1"/>
    </source>
</evidence>
<name>A0A3E2H2U9_SCYLI</name>
<accession>A0A3E2H2U9</accession>
<feature type="non-terminal residue" evidence="1">
    <location>
        <position position="213"/>
    </location>
</feature>